<evidence type="ECO:0000313" key="3">
    <source>
        <dbReference type="Proteomes" id="UP000010474"/>
    </source>
</evidence>
<accession>K9ZC66</accession>
<dbReference type="AlphaFoldDB" id="K9ZC66"/>
<sequence>MSELIHSHLRDPQALSCLLMLLAAASLIAIAVALVVVAQGRRKMLDWHSQRGLSFLQLGLREIKRLCYQHLPVPSLPTLPQKSPPP</sequence>
<gene>
    <name evidence="2" type="ordered locus">Anacy_1285</name>
</gene>
<keyword evidence="3" id="KW-1185">Reference proteome</keyword>
<dbReference type="Proteomes" id="UP000010474">
    <property type="component" value="Chromosome"/>
</dbReference>
<dbReference type="EMBL" id="CP003659">
    <property type="protein sequence ID" value="AFZ56813.1"/>
    <property type="molecule type" value="Genomic_DNA"/>
</dbReference>
<keyword evidence="1" id="KW-1133">Transmembrane helix</keyword>
<keyword evidence="1" id="KW-0472">Membrane</keyword>
<dbReference type="STRING" id="272123.Anacy_1285"/>
<organism evidence="2 3">
    <name type="scientific">Anabaena cylindrica (strain ATCC 27899 / PCC 7122)</name>
    <dbReference type="NCBI Taxonomy" id="272123"/>
    <lineage>
        <taxon>Bacteria</taxon>
        <taxon>Bacillati</taxon>
        <taxon>Cyanobacteriota</taxon>
        <taxon>Cyanophyceae</taxon>
        <taxon>Nostocales</taxon>
        <taxon>Nostocaceae</taxon>
        <taxon>Anabaena</taxon>
    </lineage>
</organism>
<keyword evidence="1" id="KW-0812">Transmembrane</keyword>
<name>K9ZC66_ANACC</name>
<evidence type="ECO:0000256" key="1">
    <source>
        <dbReference type="SAM" id="Phobius"/>
    </source>
</evidence>
<protein>
    <submittedName>
        <fullName evidence="2">Uncharacterized protein</fullName>
    </submittedName>
</protein>
<reference evidence="3" key="1">
    <citation type="journal article" date="2013" name="Proc. Natl. Acad. Sci. U.S.A.">
        <title>Improving the coverage of the cyanobacterial phylum using diversity-driven genome sequencing.</title>
        <authorList>
            <person name="Shih P.M."/>
            <person name="Wu D."/>
            <person name="Latifi A."/>
            <person name="Axen S.D."/>
            <person name="Fewer D.P."/>
            <person name="Talla E."/>
            <person name="Calteau A."/>
            <person name="Cai F."/>
            <person name="Tandeau de Marsac N."/>
            <person name="Rippka R."/>
            <person name="Herdman M."/>
            <person name="Sivonen K."/>
            <person name="Coursin T."/>
            <person name="Laurent T."/>
            <person name="Goodwin L."/>
            <person name="Nolan M."/>
            <person name="Davenport K.W."/>
            <person name="Han C.S."/>
            <person name="Rubin E.M."/>
            <person name="Eisen J.A."/>
            <person name="Woyke T."/>
            <person name="Gugger M."/>
            <person name="Kerfeld C.A."/>
        </authorList>
    </citation>
    <scope>NUCLEOTIDE SEQUENCE [LARGE SCALE GENOMIC DNA]</scope>
    <source>
        <strain evidence="3">ATCC 27899 / PCC 7122</strain>
    </source>
</reference>
<dbReference type="HOGENOM" id="CLU_2490996_0_0_3"/>
<evidence type="ECO:0000313" key="2">
    <source>
        <dbReference type="EMBL" id="AFZ56813.1"/>
    </source>
</evidence>
<feature type="transmembrane region" description="Helical" evidence="1">
    <location>
        <begin position="12"/>
        <end position="38"/>
    </location>
</feature>
<dbReference type="KEGG" id="acy:Anacy_1285"/>
<proteinExistence type="predicted"/>